<protein>
    <recommendedName>
        <fullName evidence="4">Conjugal transfer protein TraH</fullName>
    </recommendedName>
</protein>
<dbReference type="Pfam" id="PF06122">
    <property type="entry name" value="TraH"/>
    <property type="match status" value="1"/>
</dbReference>
<evidence type="ECO:0000256" key="1">
    <source>
        <dbReference type="SAM" id="MobiDB-lite"/>
    </source>
</evidence>
<feature type="region of interest" description="Disordered" evidence="1">
    <location>
        <begin position="188"/>
        <end position="208"/>
    </location>
</feature>
<comment type="caution">
    <text evidence="2">The sequence shown here is derived from an EMBL/GenBank/DDBJ whole genome shotgun (WGS) entry which is preliminary data.</text>
</comment>
<organism evidence="2 3">
    <name type="scientific">Xanthomonas sacchari</name>
    <dbReference type="NCBI Taxonomy" id="56458"/>
    <lineage>
        <taxon>Bacteria</taxon>
        <taxon>Pseudomonadati</taxon>
        <taxon>Pseudomonadota</taxon>
        <taxon>Gammaproteobacteria</taxon>
        <taxon>Lysobacterales</taxon>
        <taxon>Lysobacteraceae</taxon>
        <taxon>Xanthomonas</taxon>
    </lineage>
</organism>
<proteinExistence type="predicted"/>
<sequence length="476" mass="51177">MKQLLAKTIGVVVLVLVIGLFSGKASASSGFDKSVGDMFGAMSNVTDAQVFMTAKRGVISGGGIEVRNRMMNVNLFNFQPPSLSVGCNGISAFFGSFSFISKDQLLQAMRSIATAAVMYAFKIALAAMCPTCEEKLAALQDKMDKWNMNNINACQIGEKLISDTKLGAAIEEKSKEFGVATGMRKEYEDASARGESKAPSANATGRMTDAQRAEVFKGNQAWRMMKEKGLNKWGTNVTKELMEDVMSYTGTIVACVPNVDSGCATRATAKGASEAVSVRYIPYTMTLTELVKGNQGTKAVTRITCNDTNSCLNPVTKEVPDFPGIEKQIMKVFVGETGLGGIVAEVAVPGATEPTAAEAGWITNTGSYGQIVLSLAKTNPEAARGFVNTFSEEMAVTVVTNVMGSYLQSVLIALGQEEGSDTTEFRNMATASVQRLREESVPYFNKARGRTEHVDYYLRMRDVSSPRTNISMVPAK</sequence>
<dbReference type="InterPro" id="IPR010927">
    <property type="entry name" value="T4SS_TraH"/>
</dbReference>
<keyword evidence="3" id="KW-1185">Reference proteome</keyword>
<reference evidence="2 3" key="1">
    <citation type="submission" date="2022-06" db="EMBL/GenBank/DDBJ databases">
        <title>Dynamics of rice microbiomes reveals core vertical transmitted seed endophytes.</title>
        <authorList>
            <person name="Liao K."/>
            <person name="Zhang X."/>
        </authorList>
    </citation>
    <scope>NUCLEOTIDE SEQUENCE [LARGE SCALE GENOMIC DNA]</scope>
    <source>
        <strain evidence="2 3">YT10-10-1</strain>
    </source>
</reference>
<accession>A0ABT3DUX4</accession>
<dbReference type="Proteomes" id="UP001320843">
    <property type="component" value="Unassembled WGS sequence"/>
</dbReference>
<dbReference type="RefSeq" id="WP_267122710.1">
    <property type="nucleotide sequence ID" value="NZ_JANFWR010000010.1"/>
</dbReference>
<gene>
    <name evidence="2" type="ORF">NB700_001856</name>
</gene>
<name>A0ABT3DUX4_9XANT</name>
<evidence type="ECO:0000313" key="3">
    <source>
        <dbReference type="Proteomes" id="UP001320843"/>
    </source>
</evidence>
<evidence type="ECO:0000313" key="2">
    <source>
        <dbReference type="EMBL" id="MCW0399300.1"/>
    </source>
</evidence>
<evidence type="ECO:0008006" key="4">
    <source>
        <dbReference type="Google" id="ProtNLM"/>
    </source>
</evidence>
<dbReference type="EMBL" id="JANFWR010000010">
    <property type="protein sequence ID" value="MCW0399300.1"/>
    <property type="molecule type" value="Genomic_DNA"/>
</dbReference>